<accession>A0AAW0ANF7</accession>
<evidence type="ECO:0000313" key="3">
    <source>
        <dbReference type="Proteomes" id="UP001383192"/>
    </source>
</evidence>
<keyword evidence="3" id="KW-1185">Reference proteome</keyword>
<protein>
    <submittedName>
        <fullName evidence="2">Uncharacterized protein</fullName>
    </submittedName>
</protein>
<sequence length="232" mass="25066">MTGIDEEVCERLARLATEDAPEHIEGEEDPFIRAANNHIRSPNPTTTRSSTGFVAYVVFNGRVKGVHYTCHSVAGFPKHNYRGFRSAREAEAAWAEATQKGILGDPEDLTIVVKSSSNDTGQKKGKVKATAQIKEETKAPATPLLASKTPGSPSYHHASSTSRGNGSQSLRRFWWVVIKGVEPGVYTSESAAREAAGEHSLVVVERLGTPEKAESLWSTALNTGRVTLLPPT</sequence>
<dbReference type="EMBL" id="JAYKXP010000348">
    <property type="protein sequence ID" value="KAK7014762.1"/>
    <property type="molecule type" value="Genomic_DNA"/>
</dbReference>
<organism evidence="2 3">
    <name type="scientific">Paramarasmius palmivorus</name>
    <dbReference type="NCBI Taxonomy" id="297713"/>
    <lineage>
        <taxon>Eukaryota</taxon>
        <taxon>Fungi</taxon>
        <taxon>Dikarya</taxon>
        <taxon>Basidiomycota</taxon>
        <taxon>Agaricomycotina</taxon>
        <taxon>Agaricomycetes</taxon>
        <taxon>Agaricomycetidae</taxon>
        <taxon>Agaricales</taxon>
        <taxon>Marasmiineae</taxon>
        <taxon>Marasmiaceae</taxon>
        <taxon>Paramarasmius</taxon>
    </lineage>
</organism>
<evidence type="ECO:0000256" key="1">
    <source>
        <dbReference type="SAM" id="MobiDB-lite"/>
    </source>
</evidence>
<reference evidence="2 3" key="1">
    <citation type="submission" date="2024-01" db="EMBL/GenBank/DDBJ databases">
        <title>A draft genome for a cacao thread blight-causing isolate of Paramarasmius palmivorus.</title>
        <authorList>
            <person name="Baruah I.K."/>
            <person name="Bukari Y."/>
            <person name="Amoako-Attah I."/>
            <person name="Meinhardt L.W."/>
            <person name="Bailey B.A."/>
            <person name="Cohen S.P."/>
        </authorList>
    </citation>
    <scope>NUCLEOTIDE SEQUENCE [LARGE SCALE GENOMIC DNA]</scope>
    <source>
        <strain evidence="2 3">GH-12</strain>
    </source>
</reference>
<comment type="caution">
    <text evidence="2">The sequence shown here is derived from an EMBL/GenBank/DDBJ whole genome shotgun (WGS) entry which is preliminary data.</text>
</comment>
<proteinExistence type="predicted"/>
<name>A0AAW0ANF7_9AGAR</name>
<feature type="region of interest" description="Disordered" evidence="1">
    <location>
        <begin position="115"/>
        <end position="166"/>
    </location>
</feature>
<dbReference type="AlphaFoldDB" id="A0AAW0ANF7"/>
<dbReference type="Proteomes" id="UP001383192">
    <property type="component" value="Unassembled WGS sequence"/>
</dbReference>
<gene>
    <name evidence="2" type="ORF">VNI00_019283</name>
</gene>
<feature type="compositionally biased region" description="Polar residues" evidence="1">
    <location>
        <begin position="149"/>
        <end position="166"/>
    </location>
</feature>
<evidence type="ECO:0000313" key="2">
    <source>
        <dbReference type="EMBL" id="KAK7014762.1"/>
    </source>
</evidence>